<evidence type="ECO:0000256" key="3">
    <source>
        <dbReference type="ARBA" id="ARBA00022827"/>
    </source>
</evidence>
<keyword evidence="4 5" id="KW-0560">Oxidoreductase</keyword>
<dbReference type="InterPro" id="IPR036188">
    <property type="entry name" value="FAD/NAD-bd_sf"/>
</dbReference>
<dbReference type="NCBIfam" id="NF005064">
    <property type="entry name" value="PRK06481.1"/>
    <property type="match status" value="1"/>
</dbReference>
<gene>
    <name evidence="7" type="ORF">HMPREF3187_00990</name>
</gene>
<sequence>MERKKEMSILQTNYDVVITGSGGAGMSAALEVAAAGLKPVILEKTDKVGGNTNKASSGMNASETIFQKEAGISDQKSAFFEESLKGGHGSNDQELLHYYIDHSAAAIEWLNTKGIVLDNLTITGGMSLPRTHRPHDGSAVGGYLVKGLKRNLEALEIPIVMGAEALHLILEKGRIIGLQVKQNDEVRKVACRAVILASGGFGANFQMIESVRPDLRGYITTSGSGITGDGIRLAEEAGGYSVDMGKIQVHPTVQQDQGILIGEAVRGEGAIMVDAKGRRFVNEMGTRDVVSSAITSLPEQKARLIFDQGVRERNKAIEFYDYKGYVIKGESVEDLAAAINVPAQALKETLQTWNGFVDRKEDVAFQRTTGLHRLDRAPYYSIEIAPGIHYTMGGVKINTKAEVLHQGTQEPIPGLYACGEVVGGIHGSNRIGGNSIGEIIVFGRLAGQSASQYLQ</sequence>
<comment type="cofactor">
    <cofactor evidence="1">
        <name>FAD</name>
        <dbReference type="ChEBI" id="CHEBI:57692"/>
    </cofactor>
</comment>
<dbReference type="InterPro" id="IPR050315">
    <property type="entry name" value="FAD-oxidoreductase_2"/>
</dbReference>
<evidence type="ECO:0000256" key="4">
    <source>
        <dbReference type="ARBA" id="ARBA00023002"/>
    </source>
</evidence>
<evidence type="ECO:0000313" key="8">
    <source>
        <dbReference type="Proteomes" id="UP000070422"/>
    </source>
</evidence>
<evidence type="ECO:0000256" key="2">
    <source>
        <dbReference type="ARBA" id="ARBA00022630"/>
    </source>
</evidence>
<dbReference type="PRINTS" id="PR00411">
    <property type="entry name" value="PNDRDTASEI"/>
</dbReference>
<comment type="similarity">
    <text evidence="5">Belongs to the FAD-dependent oxidoreductase 2 family. FRD/SDH subfamily.</text>
</comment>
<dbReference type="EMBL" id="LSCQ01000046">
    <property type="protein sequence ID" value="KXB36217.1"/>
    <property type="molecule type" value="Genomic_DNA"/>
</dbReference>
<dbReference type="SUPFAM" id="SSF56425">
    <property type="entry name" value="Succinate dehydrogenase/fumarate reductase flavoprotein, catalytic domain"/>
    <property type="match status" value="1"/>
</dbReference>
<organism evidence="7 8">
    <name type="scientific">Aerococcus christensenii</name>
    <dbReference type="NCBI Taxonomy" id="87541"/>
    <lineage>
        <taxon>Bacteria</taxon>
        <taxon>Bacillati</taxon>
        <taxon>Bacillota</taxon>
        <taxon>Bacilli</taxon>
        <taxon>Lactobacillales</taxon>
        <taxon>Aerococcaceae</taxon>
        <taxon>Aerococcus</taxon>
    </lineage>
</organism>
<evidence type="ECO:0000259" key="6">
    <source>
        <dbReference type="Pfam" id="PF00890"/>
    </source>
</evidence>
<dbReference type="PANTHER" id="PTHR43400">
    <property type="entry name" value="FUMARATE REDUCTASE"/>
    <property type="match status" value="1"/>
</dbReference>
<dbReference type="SUPFAM" id="SSF51905">
    <property type="entry name" value="FAD/NAD(P)-binding domain"/>
    <property type="match status" value="1"/>
</dbReference>
<dbReference type="FunFam" id="3.90.700.10:FF:000007">
    <property type="entry name" value="NADH-dependent fumarate reductase"/>
    <property type="match status" value="1"/>
</dbReference>
<dbReference type="InterPro" id="IPR027477">
    <property type="entry name" value="Succ_DH/fumarate_Rdtase_cat_sf"/>
</dbReference>
<reference evidence="7 8" key="1">
    <citation type="submission" date="2016-01" db="EMBL/GenBank/DDBJ databases">
        <authorList>
            <person name="Oliw E.H."/>
        </authorList>
    </citation>
    <scope>NUCLEOTIDE SEQUENCE [LARGE SCALE GENOMIC DNA]</scope>
    <source>
        <strain evidence="7 8">KA00635</strain>
    </source>
</reference>
<dbReference type="InterPro" id="IPR010960">
    <property type="entry name" value="Flavocytochrome_c"/>
</dbReference>
<keyword evidence="2 5" id="KW-0285">Flavoprotein</keyword>
<dbReference type="Gene3D" id="3.50.50.60">
    <property type="entry name" value="FAD/NAD(P)-binding domain"/>
    <property type="match status" value="1"/>
</dbReference>
<dbReference type="Proteomes" id="UP000070422">
    <property type="component" value="Unassembled WGS sequence"/>
</dbReference>
<dbReference type="Gene3D" id="3.90.700.10">
    <property type="entry name" value="Succinate dehydrogenase/fumarate reductase flavoprotein, catalytic domain"/>
    <property type="match status" value="1"/>
</dbReference>
<dbReference type="InterPro" id="IPR003953">
    <property type="entry name" value="FAD-dep_OxRdtase_2_FAD-bd"/>
</dbReference>
<dbReference type="STRING" id="87541.AWM71_02990"/>
<feature type="domain" description="FAD-dependent oxidoreductase 2 FAD-binding" evidence="6">
    <location>
        <begin position="15"/>
        <end position="436"/>
    </location>
</feature>
<keyword evidence="3 5" id="KW-0274">FAD</keyword>
<dbReference type="PANTHER" id="PTHR43400:SF7">
    <property type="entry name" value="FAD-DEPENDENT OXIDOREDUCTASE 2 FAD BINDING DOMAIN-CONTAINING PROTEIN"/>
    <property type="match status" value="1"/>
</dbReference>
<comment type="caution">
    <text evidence="7">The sequence shown here is derived from an EMBL/GenBank/DDBJ whole genome shotgun (WGS) entry which is preliminary data.</text>
</comment>
<dbReference type="Pfam" id="PF00890">
    <property type="entry name" value="FAD_binding_2"/>
    <property type="match status" value="1"/>
</dbReference>
<accession>A0A133XZ64</accession>
<protein>
    <submittedName>
        <fullName evidence="7">Fumarate reductase flavoprotein subunit</fullName>
    </submittedName>
</protein>
<evidence type="ECO:0000313" key="7">
    <source>
        <dbReference type="EMBL" id="KXB36217.1"/>
    </source>
</evidence>
<dbReference type="NCBIfam" id="TIGR01813">
    <property type="entry name" value="flavo_cyto_c"/>
    <property type="match status" value="1"/>
</dbReference>
<dbReference type="GO" id="GO:0033765">
    <property type="term" value="F:steroid dehydrogenase activity, acting on the CH-CH group of donors"/>
    <property type="evidence" value="ECO:0007669"/>
    <property type="project" value="UniProtKB-ARBA"/>
</dbReference>
<dbReference type="GO" id="GO:0010181">
    <property type="term" value="F:FMN binding"/>
    <property type="evidence" value="ECO:0007669"/>
    <property type="project" value="InterPro"/>
</dbReference>
<dbReference type="PRINTS" id="PR00368">
    <property type="entry name" value="FADPNR"/>
</dbReference>
<dbReference type="PATRIC" id="fig|87541.4.peg.981"/>
<name>A0A133XZ64_9LACT</name>
<evidence type="ECO:0000256" key="5">
    <source>
        <dbReference type="RuleBase" id="RU366062"/>
    </source>
</evidence>
<dbReference type="AlphaFoldDB" id="A0A133XZ64"/>
<evidence type="ECO:0000256" key="1">
    <source>
        <dbReference type="ARBA" id="ARBA00001974"/>
    </source>
</evidence>
<proteinExistence type="inferred from homology"/>